<dbReference type="AlphaFoldDB" id="A0A9K3JJ42"/>
<accession>A0A9K3JJ42</accession>
<name>A0A9K3JJ42_HELAN</name>
<dbReference type="Gramene" id="mRNA:HanXRQr2_Chr03g0124921">
    <property type="protein sequence ID" value="CDS:HanXRQr2_Chr03g0124921.1"/>
    <property type="gene ID" value="HanXRQr2_Chr03g0124921"/>
</dbReference>
<organism evidence="1 2">
    <name type="scientific">Helianthus annuus</name>
    <name type="common">Common sunflower</name>
    <dbReference type="NCBI Taxonomy" id="4232"/>
    <lineage>
        <taxon>Eukaryota</taxon>
        <taxon>Viridiplantae</taxon>
        <taxon>Streptophyta</taxon>
        <taxon>Embryophyta</taxon>
        <taxon>Tracheophyta</taxon>
        <taxon>Spermatophyta</taxon>
        <taxon>Magnoliopsida</taxon>
        <taxon>eudicotyledons</taxon>
        <taxon>Gunneridae</taxon>
        <taxon>Pentapetalae</taxon>
        <taxon>asterids</taxon>
        <taxon>campanulids</taxon>
        <taxon>Asterales</taxon>
        <taxon>Asteraceae</taxon>
        <taxon>Asteroideae</taxon>
        <taxon>Heliantheae alliance</taxon>
        <taxon>Heliantheae</taxon>
        <taxon>Helianthus</taxon>
    </lineage>
</organism>
<proteinExistence type="predicted"/>
<evidence type="ECO:0000313" key="1">
    <source>
        <dbReference type="EMBL" id="KAF5815607.1"/>
    </source>
</evidence>
<sequence length="139" mass="15792">MILYPRFLSLIIRHLLPNLPFDVSLPAHAQAPMHTRMFTDFAKVNVSKRTDVRPVTTPLLGANVQENYNPENDPIWINIRNGVDQIFSGGMQTLEANVHEPVVVQPQVDLQQLPVNTPEPEPLFRISLRQSQLLIGFFT</sequence>
<dbReference type="Proteomes" id="UP000215914">
    <property type="component" value="Unassembled WGS sequence"/>
</dbReference>
<reference evidence="1" key="2">
    <citation type="submission" date="2020-06" db="EMBL/GenBank/DDBJ databases">
        <title>Helianthus annuus Genome sequencing and assembly Release 2.</title>
        <authorList>
            <person name="Gouzy J."/>
            <person name="Langlade N."/>
            <person name="Munos S."/>
        </authorList>
    </citation>
    <scope>NUCLEOTIDE SEQUENCE</scope>
    <source>
        <tissue evidence="1">Leaves</tissue>
    </source>
</reference>
<reference evidence="1" key="1">
    <citation type="journal article" date="2017" name="Nature">
        <title>The sunflower genome provides insights into oil metabolism, flowering and Asterid evolution.</title>
        <authorList>
            <person name="Badouin H."/>
            <person name="Gouzy J."/>
            <person name="Grassa C.J."/>
            <person name="Murat F."/>
            <person name="Staton S.E."/>
            <person name="Cottret L."/>
            <person name="Lelandais-Briere C."/>
            <person name="Owens G.L."/>
            <person name="Carrere S."/>
            <person name="Mayjonade B."/>
            <person name="Legrand L."/>
            <person name="Gill N."/>
            <person name="Kane N.C."/>
            <person name="Bowers J.E."/>
            <person name="Hubner S."/>
            <person name="Bellec A."/>
            <person name="Berard A."/>
            <person name="Berges H."/>
            <person name="Blanchet N."/>
            <person name="Boniface M.C."/>
            <person name="Brunel D."/>
            <person name="Catrice O."/>
            <person name="Chaidir N."/>
            <person name="Claudel C."/>
            <person name="Donnadieu C."/>
            <person name="Faraut T."/>
            <person name="Fievet G."/>
            <person name="Helmstetter N."/>
            <person name="King M."/>
            <person name="Knapp S.J."/>
            <person name="Lai Z."/>
            <person name="Le Paslier M.C."/>
            <person name="Lippi Y."/>
            <person name="Lorenzon L."/>
            <person name="Mandel J.R."/>
            <person name="Marage G."/>
            <person name="Marchand G."/>
            <person name="Marquand E."/>
            <person name="Bret-Mestries E."/>
            <person name="Morien E."/>
            <person name="Nambeesan S."/>
            <person name="Nguyen T."/>
            <person name="Pegot-Espagnet P."/>
            <person name="Pouilly N."/>
            <person name="Raftis F."/>
            <person name="Sallet E."/>
            <person name="Schiex T."/>
            <person name="Thomas J."/>
            <person name="Vandecasteele C."/>
            <person name="Vares D."/>
            <person name="Vear F."/>
            <person name="Vautrin S."/>
            <person name="Crespi M."/>
            <person name="Mangin B."/>
            <person name="Burke J.M."/>
            <person name="Salse J."/>
            <person name="Munos S."/>
            <person name="Vincourt P."/>
            <person name="Rieseberg L.H."/>
            <person name="Langlade N.B."/>
        </authorList>
    </citation>
    <scope>NUCLEOTIDE SEQUENCE</scope>
    <source>
        <tissue evidence="1">Leaves</tissue>
    </source>
</reference>
<gene>
    <name evidence="1" type="ORF">HanXRQr2_Chr03g0124921</name>
</gene>
<evidence type="ECO:0000313" key="2">
    <source>
        <dbReference type="Proteomes" id="UP000215914"/>
    </source>
</evidence>
<protein>
    <submittedName>
        <fullName evidence="1">Uncharacterized protein</fullName>
    </submittedName>
</protein>
<keyword evidence="2" id="KW-1185">Reference proteome</keyword>
<comment type="caution">
    <text evidence="1">The sequence shown here is derived from an EMBL/GenBank/DDBJ whole genome shotgun (WGS) entry which is preliminary data.</text>
</comment>
<dbReference type="EMBL" id="MNCJ02000318">
    <property type="protein sequence ID" value="KAF5815607.1"/>
    <property type="molecule type" value="Genomic_DNA"/>
</dbReference>